<dbReference type="Proteomes" id="UP000663828">
    <property type="component" value="Unassembled WGS sequence"/>
</dbReference>
<dbReference type="InterPro" id="IPR013783">
    <property type="entry name" value="Ig-like_fold"/>
</dbReference>
<dbReference type="InterPro" id="IPR001298">
    <property type="entry name" value="Filamin/ABP280_rpt"/>
</dbReference>
<dbReference type="AlphaFoldDB" id="A0A816GNH3"/>
<evidence type="ECO:0000313" key="5">
    <source>
        <dbReference type="Proteomes" id="UP000663828"/>
    </source>
</evidence>
<comment type="caution">
    <text evidence="4">The sequence shown here is derived from an EMBL/GenBank/DDBJ whole genome shotgun (WGS) entry which is preliminary data.</text>
</comment>
<dbReference type="FunFam" id="2.60.40.10:FF:001145">
    <property type="entry name" value="Jitterbug, isoform I"/>
    <property type="match status" value="1"/>
</dbReference>
<proteinExistence type="inferred from homology"/>
<feature type="repeat" description="Filamin" evidence="3">
    <location>
        <begin position="107"/>
        <end position="203"/>
    </location>
</feature>
<protein>
    <submittedName>
        <fullName evidence="4">Uncharacterized protein</fullName>
    </submittedName>
</protein>
<dbReference type="Pfam" id="PF00630">
    <property type="entry name" value="Filamin"/>
    <property type="match status" value="1"/>
</dbReference>
<evidence type="ECO:0000256" key="3">
    <source>
        <dbReference type="PROSITE-ProRule" id="PRU00087"/>
    </source>
</evidence>
<evidence type="ECO:0000256" key="2">
    <source>
        <dbReference type="ARBA" id="ARBA00022737"/>
    </source>
</evidence>
<dbReference type="SUPFAM" id="SSF81296">
    <property type="entry name" value="E set domains"/>
    <property type="match status" value="2"/>
</dbReference>
<dbReference type="PANTHER" id="PTHR38537">
    <property type="entry name" value="JITTERBUG, ISOFORM N"/>
    <property type="match status" value="1"/>
</dbReference>
<dbReference type="PROSITE" id="PS50194">
    <property type="entry name" value="FILAMIN_REPEAT"/>
    <property type="match status" value="2"/>
</dbReference>
<sequence length="231" mass="26335">HGTGIPVVRLTGVQADVEVRVRQIEQNVFHCSYVPTAPGRKNHVFERKSIDVAFSRCLFTKCYMGRATNPWFTLQSDGFLYKSGKHLLTIKYNDDDVPGSPYTLKVSGPPDASKVRVSGPGIEHGVLSTFQSHFICDTKGAGAGQLTVKIRGPKGAFRVEMQREHLQDRTIICRYNPTEPGDYLISVKWSDEHVYGSPFHTHIFERQEELDRFLHEQNAYRQAQQQWRDEV</sequence>
<reference evidence="4" key="1">
    <citation type="submission" date="2021-02" db="EMBL/GenBank/DDBJ databases">
        <authorList>
            <person name="Nowell W R."/>
        </authorList>
    </citation>
    <scope>NUCLEOTIDE SEQUENCE</scope>
</reference>
<gene>
    <name evidence="4" type="ORF">XAT740_LOCUS59596</name>
</gene>
<name>A0A816GNH3_ADIRI</name>
<organism evidence="4 5">
    <name type="scientific">Adineta ricciae</name>
    <name type="common">Rotifer</name>
    <dbReference type="NCBI Taxonomy" id="249248"/>
    <lineage>
        <taxon>Eukaryota</taxon>
        <taxon>Metazoa</taxon>
        <taxon>Spiralia</taxon>
        <taxon>Gnathifera</taxon>
        <taxon>Rotifera</taxon>
        <taxon>Eurotatoria</taxon>
        <taxon>Bdelloidea</taxon>
        <taxon>Adinetida</taxon>
        <taxon>Adinetidae</taxon>
        <taxon>Adineta</taxon>
    </lineage>
</organism>
<dbReference type="EMBL" id="CAJNOR010013939">
    <property type="protein sequence ID" value="CAF1675936.1"/>
    <property type="molecule type" value="Genomic_DNA"/>
</dbReference>
<dbReference type="SMART" id="SM00557">
    <property type="entry name" value="IG_FLMN"/>
    <property type="match status" value="1"/>
</dbReference>
<feature type="non-terminal residue" evidence="4">
    <location>
        <position position="1"/>
    </location>
</feature>
<evidence type="ECO:0000313" key="4">
    <source>
        <dbReference type="EMBL" id="CAF1675936.1"/>
    </source>
</evidence>
<dbReference type="InterPro" id="IPR017868">
    <property type="entry name" value="Filamin/ABP280_repeat-like"/>
</dbReference>
<keyword evidence="2" id="KW-0677">Repeat</keyword>
<dbReference type="PANTHER" id="PTHR38537:SF16">
    <property type="entry name" value="CALPONIN-HOMOLOGY (CH) DOMAIN-CONTAINING PROTEIN"/>
    <property type="match status" value="1"/>
</dbReference>
<dbReference type="InterPro" id="IPR044801">
    <property type="entry name" value="Filamin"/>
</dbReference>
<keyword evidence="5" id="KW-1185">Reference proteome</keyword>
<accession>A0A816GNH3</accession>
<dbReference type="GO" id="GO:0051015">
    <property type="term" value="F:actin filament binding"/>
    <property type="evidence" value="ECO:0007669"/>
    <property type="project" value="InterPro"/>
</dbReference>
<comment type="similarity">
    <text evidence="1">Belongs to the filamin family.</text>
</comment>
<dbReference type="InterPro" id="IPR014756">
    <property type="entry name" value="Ig_E-set"/>
</dbReference>
<feature type="repeat" description="Filamin" evidence="3">
    <location>
        <begin position="82"/>
        <end position="106"/>
    </location>
</feature>
<dbReference type="GO" id="GO:0030036">
    <property type="term" value="P:actin cytoskeleton organization"/>
    <property type="evidence" value="ECO:0007669"/>
    <property type="project" value="InterPro"/>
</dbReference>
<dbReference type="Gene3D" id="2.60.40.10">
    <property type="entry name" value="Immunoglobulins"/>
    <property type="match status" value="2"/>
</dbReference>
<evidence type="ECO:0000256" key="1">
    <source>
        <dbReference type="ARBA" id="ARBA00009238"/>
    </source>
</evidence>